<dbReference type="Gene3D" id="3.20.20.10">
    <property type="entry name" value="Alanine racemase"/>
    <property type="match status" value="1"/>
</dbReference>
<dbReference type="InterPro" id="IPR001608">
    <property type="entry name" value="Ala_racemase_N"/>
</dbReference>
<dbReference type="InterPro" id="IPR029066">
    <property type="entry name" value="PLP-binding_barrel"/>
</dbReference>
<proteinExistence type="inferred from homology"/>
<feature type="domain" description="Alanine racemase N-terminal" evidence="5">
    <location>
        <begin position="8"/>
        <end position="227"/>
    </location>
</feature>
<dbReference type="PANTHER" id="PTHR10146:SF14">
    <property type="entry name" value="PYRIDOXAL PHOSPHATE HOMEOSTASIS PROTEIN"/>
    <property type="match status" value="1"/>
</dbReference>
<dbReference type="Pfam" id="PF01168">
    <property type="entry name" value="Ala_racemase_N"/>
    <property type="match status" value="1"/>
</dbReference>
<dbReference type="AlphaFoldDB" id="A0A0R2SWE6"/>
<dbReference type="EMBL" id="LICD01000154">
    <property type="protein sequence ID" value="KRO79631.1"/>
    <property type="molecule type" value="Genomic_DNA"/>
</dbReference>
<comment type="cofactor">
    <cofactor evidence="3">
        <name>pyridoxal 5'-phosphate</name>
        <dbReference type="ChEBI" id="CHEBI:597326"/>
    </cofactor>
</comment>
<gene>
    <name evidence="6" type="ORF">ABR85_06645</name>
</gene>
<reference evidence="6 7" key="1">
    <citation type="submission" date="2015-10" db="EMBL/GenBank/DDBJ databases">
        <title>Metagenome-Assembled Genomes uncover a global brackish microbiome.</title>
        <authorList>
            <person name="Hugerth L.W."/>
            <person name="Larsson J."/>
            <person name="Alneberg J."/>
            <person name="Lindh M.V."/>
            <person name="Legrand C."/>
            <person name="Pinhassi J."/>
            <person name="Andersson A.F."/>
        </authorList>
    </citation>
    <scope>NUCLEOTIDE SEQUENCE [LARGE SCALE GENOMIC DNA]</scope>
    <source>
        <strain evidence="6">BACL22 MAG-120619-bin3</strain>
    </source>
</reference>
<dbReference type="InterPro" id="IPR011078">
    <property type="entry name" value="PyrdxlP_homeostasis"/>
</dbReference>
<protein>
    <recommendedName>
        <fullName evidence="2">Pyridoxal phosphate homeostasis protein</fullName>
        <shortName evidence="2">PLP homeostasis protein</shortName>
    </recommendedName>
</protein>
<name>A0A0R2SWE6_9GAMM</name>
<dbReference type="PROSITE" id="PS01211">
    <property type="entry name" value="UPF0001"/>
    <property type="match status" value="1"/>
</dbReference>
<accession>A0A0R2SWE6</accession>
<organism evidence="6 7">
    <name type="scientific">OM182 bacterium BACL3 MAG-120619-bin3</name>
    <dbReference type="NCBI Taxonomy" id="1655593"/>
    <lineage>
        <taxon>Bacteria</taxon>
        <taxon>Pseudomonadati</taxon>
        <taxon>Pseudomonadota</taxon>
        <taxon>Gammaproteobacteria</taxon>
        <taxon>OMG group</taxon>
        <taxon>OM182 clade</taxon>
    </lineage>
</organism>
<sequence length="228" mass="24509">MPHISQTLDQLTADIAAAAQSCGRPASAVTLLAVSKRQPVSAMRDAHAAGQRHFGENYVQEAIDKREHLADLNMVWHFIGPIQSNKTRDIANAFDWVHSVDRDKIAERLSAQRDPALPALNVCVQVNLSDEDSKSGVALADAAQLCALVARLPNLALRGLMAIPAALDSEAEQRACFAPLRQEFDRLRETLPTLDTLSIGMSGDYGAAIAEGSTMVRIGTALFGARPS</sequence>
<dbReference type="Proteomes" id="UP000051242">
    <property type="component" value="Unassembled WGS sequence"/>
</dbReference>
<evidence type="ECO:0000256" key="2">
    <source>
        <dbReference type="HAMAP-Rule" id="MF_02087"/>
    </source>
</evidence>
<comment type="similarity">
    <text evidence="2 4">Belongs to the pyridoxal phosphate-binding protein YggS/PROSC family.</text>
</comment>
<evidence type="ECO:0000256" key="4">
    <source>
        <dbReference type="RuleBase" id="RU004514"/>
    </source>
</evidence>
<dbReference type="FunFam" id="3.20.20.10:FF:000018">
    <property type="entry name" value="Pyridoxal phosphate homeostasis protein"/>
    <property type="match status" value="1"/>
</dbReference>
<evidence type="ECO:0000259" key="5">
    <source>
        <dbReference type="Pfam" id="PF01168"/>
    </source>
</evidence>
<keyword evidence="1 2" id="KW-0663">Pyridoxal phosphate</keyword>
<comment type="function">
    <text evidence="2">Pyridoxal 5'-phosphate (PLP)-binding protein, which is involved in PLP homeostasis.</text>
</comment>
<dbReference type="NCBIfam" id="TIGR00044">
    <property type="entry name" value="YggS family pyridoxal phosphate-dependent enzyme"/>
    <property type="match status" value="1"/>
</dbReference>
<evidence type="ECO:0000313" key="6">
    <source>
        <dbReference type="EMBL" id="KRO79631.1"/>
    </source>
</evidence>
<evidence type="ECO:0000256" key="3">
    <source>
        <dbReference type="PIRSR" id="PIRSR004848-1"/>
    </source>
</evidence>
<dbReference type="SUPFAM" id="SSF51419">
    <property type="entry name" value="PLP-binding barrel"/>
    <property type="match status" value="1"/>
</dbReference>
<evidence type="ECO:0000256" key="1">
    <source>
        <dbReference type="ARBA" id="ARBA00022898"/>
    </source>
</evidence>
<evidence type="ECO:0000313" key="7">
    <source>
        <dbReference type="Proteomes" id="UP000051242"/>
    </source>
</evidence>
<dbReference type="GO" id="GO:0030170">
    <property type="term" value="F:pyridoxal phosphate binding"/>
    <property type="evidence" value="ECO:0007669"/>
    <property type="project" value="UniProtKB-UniRule"/>
</dbReference>
<dbReference type="CDD" id="cd06824">
    <property type="entry name" value="PLPDE_III_Yggs_like"/>
    <property type="match status" value="1"/>
</dbReference>
<dbReference type="PANTHER" id="PTHR10146">
    <property type="entry name" value="PROLINE SYNTHETASE CO-TRANSCRIBED BACTERIAL HOMOLOG PROTEIN"/>
    <property type="match status" value="1"/>
</dbReference>
<comment type="caution">
    <text evidence="6">The sequence shown here is derived from an EMBL/GenBank/DDBJ whole genome shotgun (WGS) entry which is preliminary data.</text>
</comment>
<dbReference type="HAMAP" id="MF_02087">
    <property type="entry name" value="PLP_homeostasis"/>
    <property type="match status" value="1"/>
</dbReference>
<feature type="modified residue" description="N6-(pyridoxal phosphate)lysine" evidence="2 3">
    <location>
        <position position="36"/>
    </location>
</feature>
<dbReference type="PIRSF" id="PIRSF004848">
    <property type="entry name" value="YBL036c_PLPDEIII"/>
    <property type="match status" value="1"/>
</dbReference>